<dbReference type="Pfam" id="PF01590">
    <property type="entry name" value="GAF"/>
    <property type="match status" value="1"/>
</dbReference>
<dbReference type="InterPro" id="IPR036890">
    <property type="entry name" value="HATPase_C_sf"/>
</dbReference>
<evidence type="ECO:0000256" key="9">
    <source>
        <dbReference type="SAM" id="Coils"/>
    </source>
</evidence>
<feature type="transmembrane region" description="Helical" evidence="10">
    <location>
        <begin position="12"/>
        <end position="31"/>
    </location>
</feature>
<dbReference type="Gene3D" id="1.10.287.130">
    <property type="match status" value="1"/>
</dbReference>
<dbReference type="Pfam" id="PF02518">
    <property type="entry name" value="HATPase_c"/>
    <property type="match status" value="1"/>
</dbReference>
<dbReference type="SMART" id="SM00387">
    <property type="entry name" value="HATPase_c"/>
    <property type="match status" value="1"/>
</dbReference>
<dbReference type="InterPro" id="IPR003018">
    <property type="entry name" value="GAF"/>
</dbReference>
<dbReference type="SMART" id="SM00388">
    <property type="entry name" value="HisKA"/>
    <property type="match status" value="1"/>
</dbReference>
<dbReference type="InterPro" id="IPR005467">
    <property type="entry name" value="His_kinase_dom"/>
</dbReference>
<evidence type="ECO:0000256" key="5">
    <source>
        <dbReference type="ARBA" id="ARBA00022741"/>
    </source>
</evidence>
<feature type="coiled-coil region" evidence="9">
    <location>
        <begin position="207"/>
        <end position="262"/>
    </location>
</feature>
<dbReference type="SUPFAM" id="SSF55874">
    <property type="entry name" value="ATPase domain of HSP90 chaperone/DNA topoisomerase II/histidine kinase"/>
    <property type="match status" value="1"/>
</dbReference>
<keyword evidence="7 12" id="KW-0067">ATP-binding</keyword>
<dbReference type="PANTHER" id="PTHR43065:SF10">
    <property type="entry name" value="PEROXIDE STRESS-ACTIVATED HISTIDINE KINASE MAK3"/>
    <property type="match status" value="1"/>
</dbReference>
<keyword evidence="8" id="KW-0902">Two-component regulatory system</keyword>
<dbReference type="EC" id="2.7.13.3" evidence="2"/>
<dbReference type="PROSITE" id="PS50109">
    <property type="entry name" value="HIS_KIN"/>
    <property type="match status" value="1"/>
</dbReference>
<dbReference type="PRINTS" id="PR00344">
    <property type="entry name" value="BCTRLSENSOR"/>
</dbReference>
<protein>
    <recommendedName>
        <fullName evidence="2">histidine kinase</fullName>
        <ecNumber evidence="2">2.7.13.3</ecNumber>
    </recommendedName>
</protein>
<evidence type="ECO:0000256" key="1">
    <source>
        <dbReference type="ARBA" id="ARBA00000085"/>
    </source>
</evidence>
<dbReference type="InterPro" id="IPR003661">
    <property type="entry name" value="HisK_dim/P_dom"/>
</dbReference>
<keyword evidence="10" id="KW-0472">Membrane</keyword>
<keyword evidence="3" id="KW-0597">Phosphoprotein</keyword>
<keyword evidence="10" id="KW-0812">Transmembrane</keyword>
<dbReference type="InterPro" id="IPR036097">
    <property type="entry name" value="HisK_dim/P_sf"/>
</dbReference>
<reference evidence="12" key="1">
    <citation type="submission" date="2022-06" db="EMBL/GenBank/DDBJ databases">
        <title>Leptospira isolates from biofilms formed at urban environments.</title>
        <authorList>
            <person name="Ribeiro P.S."/>
            <person name="Sousa T."/>
            <person name="Carvalho N."/>
            <person name="Aburjaile F."/>
            <person name="Neves F."/>
            <person name="Oliveira D."/>
            <person name="Blanco L."/>
            <person name="Lima J."/>
            <person name="Costa F."/>
            <person name="Brenig B."/>
            <person name="Soares S."/>
            <person name="Ramos R."/>
            <person name="Goes-Neto A."/>
            <person name="Matiuzzi M."/>
            <person name="Azevedo V."/>
            <person name="Ristow P."/>
        </authorList>
    </citation>
    <scope>NUCLEOTIDE SEQUENCE</scope>
    <source>
        <strain evidence="12">VSF7</strain>
    </source>
</reference>
<dbReference type="Gene3D" id="3.30.565.10">
    <property type="entry name" value="Histidine kinase-like ATPase, C-terminal domain"/>
    <property type="match status" value="1"/>
</dbReference>
<evidence type="ECO:0000259" key="11">
    <source>
        <dbReference type="PROSITE" id="PS50109"/>
    </source>
</evidence>
<dbReference type="SUPFAM" id="SSF47384">
    <property type="entry name" value="Homodimeric domain of signal transducing histidine kinase"/>
    <property type="match status" value="1"/>
</dbReference>
<dbReference type="GO" id="GO:0000155">
    <property type="term" value="F:phosphorelay sensor kinase activity"/>
    <property type="evidence" value="ECO:0007669"/>
    <property type="project" value="InterPro"/>
</dbReference>
<evidence type="ECO:0000256" key="2">
    <source>
        <dbReference type="ARBA" id="ARBA00012438"/>
    </source>
</evidence>
<dbReference type="SUPFAM" id="SSF55781">
    <property type="entry name" value="GAF domain-like"/>
    <property type="match status" value="1"/>
</dbReference>
<evidence type="ECO:0000313" key="12">
    <source>
        <dbReference type="EMBL" id="MCW7516343.1"/>
    </source>
</evidence>
<dbReference type="InterPro" id="IPR003594">
    <property type="entry name" value="HATPase_dom"/>
</dbReference>
<dbReference type="InterPro" id="IPR029016">
    <property type="entry name" value="GAF-like_dom_sf"/>
</dbReference>
<evidence type="ECO:0000313" key="13">
    <source>
        <dbReference type="Proteomes" id="UP001209694"/>
    </source>
</evidence>
<gene>
    <name evidence="12" type="ORF">ND810_14340</name>
</gene>
<name>A0AAW5VDJ7_9LEPT</name>
<evidence type="ECO:0000256" key="10">
    <source>
        <dbReference type="SAM" id="Phobius"/>
    </source>
</evidence>
<dbReference type="GO" id="GO:0005524">
    <property type="term" value="F:ATP binding"/>
    <property type="evidence" value="ECO:0007669"/>
    <property type="project" value="UniProtKB-KW"/>
</dbReference>
<dbReference type="CDD" id="cd00082">
    <property type="entry name" value="HisKA"/>
    <property type="match status" value="1"/>
</dbReference>
<keyword evidence="9" id="KW-0175">Coiled coil</keyword>
<dbReference type="Pfam" id="PF00512">
    <property type="entry name" value="HisKA"/>
    <property type="match status" value="1"/>
</dbReference>
<feature type="domain" description="Histidine kinase" evidence="11">
    <location>
        <begin position="278"/>
        <end position="582"/>
    </location>
</feature>
<dbReference type="EMBL" id="JAMQQD010000005">
    <property type="protein sequence ID" value="MCW7516343.1"/>
    <property type="molecule type" value="Genomic_DNA"/>
</dbReference>
<organism evidence="12 13">
    <name type="scientific">Leptospira levettii</name>
    <dbReference type="NCBI Taxonomy" id="2023178"/>
    <lineage>
        <taxon>Bacteria</taxon>
        <taxon>Pseudomonadati</taxon>
        <taxon>Spirochaetota</taxon>
        <taxon>Spirochaetia</taxon>
        <taxon>Leptospirales</taxon>
        <taxon>Leptospiraceae</taxon>
        <taxon>Leptospira</taxon>
    </lineage>
</organism>
<comment type="caution">
    <text evidence="12">The sequence shown here is derived from an EMBL/GenBank/DDBJ whole genome shotgun (WGS) entry which is preliminary data.</text>
</comment>
<dbReference type="PANTHER" id="PTHR43065">
    <property type="entry name" value="SENSOR HISTIDINE KINASE"/>
    <property type="match status" value="1"/>
</dbReference>
<keyword evidence="6" id="KW-0418">Kinase</keyword>
<sequence>MEPLVAEKIQILGVTTGFPVVFFSCFLMFKFPMDSYKLELTRARIQQNILAQVSSHPSARSGDIQTLARLITQSVSEGLEIERVGVWLFNDSKNELVNVDLYLRSQGTHDSGAILKENEFREEFHYLVSEKFVDANDPYTDPRTKGFIESYLTPNGITAMLDGVIRMGEELIGTLCFEHVGKQHEWQEDEIIFCSQLGDQISLTISNQRKNKINDELTKRENELKELNESLERLVEERTHKLKKSNEELEMTISTLKKAQDQLVLSEKMASLGQLVAGIAHEINNPIAAIQSSAENLKEFLFESELSIFQKELNEYLPDPKKQTRFLELIQVLKSRIEIISGRERMQRRKRLESWLVSQKISESFSFHLIDTGFDLDVLDSFPDVFATDRLEKLLTLLVEEITVYQSLHIMLLAVERASKMTFALKNFVRFEISKNPIQVNLKENIETVLTLYQNQFKKNVLLVKDFGEVPFIEGYPEELLHLWTNLIYNALQAMSFQGKLIIQTKLEGDYVLVSVEDTGPGIPIEIQNRIFEPFYTTKPLGEGSGLGLDISRKIVERHSGSIRFESKPGKTIFTIVLPVKIPS</sequence>
<dbReference type="Gene3D" id="3.30.450.40">
    <property type="match status" value="1"/>
</dbReference>
<keyword evidence="4" id="KW-0808">Transferase</keyword>
<accession>A0AAW5VDJ7</accession>
<evidence type="ECO:0000256" key="8">
    <source>
        <dbReference type="ARBA" id="ARBA00023012"/>
    </source>
</evidence>
<evidence type="ECO:0000256" key="6">
    <source>
        <dbReference type="ARBA" id="ARBA00022777"/>
    </source>
</evidence>
<proteinExistence type="predicted"/>
<evidence type="ECO:0000256" key="4">
    <source>
        <dbReference type="ARBA" id="ARBA00022679"/>
    </source>
</evidence>
<evidence type="ECO:0000256" key="3">
    <source>
        <dbReference type="ARBA" id="ARBA00022553"/>
    </source>
</evidence>
<dbReference type="InterPro" id="IPR004358">
    <property type="entry name" value="Sig_transdc_His_kin-like_C"/>
</dbReference>
<dbReference type="Proteomes" id="UP001209694">
    <property type="component" value="Unassembled WGS sequence"/>
</dbReference>
<keyword evidence="10" id="KW-1133">Transmembrane helix</keyword>
<dbReference type="AlphaFoldDB" id="A0AAW5VDJ7"/>
<keyword evidence="5" id="KW-0547">Nucleotide-binding</keyword>
<comment type="catalytic activity">
    <reaction evidence="1">
        <text>ATP + protein L-histidine = ADP + protein N-phospho-L-histidine.</text>
        <dbReference type="EC" id="2.7.13.3"/>
    </reaction>
</comment>
<evidence type="ECO:0000256" key="7">
    <source>
        <dbReference type="ARBA" id="ARBA00022840"/>
    </source>
</evidence>
<dbReference type="SMART" id="SM00065">
    <property type="entry name" value="GAF"/>
    <property type="match status" value="1"/>
</dbReference>